<feature type="domain" description="Bacterial Ig-like" evidence="2">
    <location>
        <begin position="1122"/>
        <end position="1207"/>
    </location>
</feature>
<organism evidence="3 4">
    <name type="scientific">Dyella jejuensis</name>
    <dbReference type="NCBI Taxonomy" id="1432009"/>
    <lineage>
        <taxon>Bacteria</taxon>
        <taxon>Pseudomonadati</taxon>
        <taxon>Pseudomonadota</taxon>
        <taxon>Gammaproteobacteria</taxon>
        <taxon>Lysobacterales</taxon>
        <taxon>Rhodanobacteraceae</taxon>
        <taxon>Dyella</taxon>
    </lineage>
</organism>
<accession>A0ABW8JD28</accession>
<dbReference type="Pfam" id="PF19077">
    <property type="entry name" value="Big_13"/>
    <property type="match status" value="4"/>
</dbReference>
<dbReference type="EMBL" id="JADIKJ010000001">
    <property type="protein sequence ID" value="MFK2898919.1"/>
    <property type="molecule type" value="Genomic_DNA"/>
</dbReference>
<dbReference type="NCBIfam" id="NF033510">
    <property type="entry name" value="Ca_tandemer"/>
    <property type="match status" value="2"/>
</dbReference>
<dbReference type="Proteomes" id="UP001620461">
    <property type="component" value="Unassembled WGS sequence"/>
</dbReference>
<feature type="domain" description="Bacterial Ig-like" evidence="2">
    <location>
        <begin position="1321"/>
        <end position="1390"/>
    </location>
</feature>
<name>A0ABW8JD28_9GAMM</name>
<feature type="region of interest" description="Disordered" evidence="1">
    <location>
        <begin position="1322"/>
        <end position="1342"/>
    </location>
</feature>
<protein>
    <recommendedName>
        <fullName evidence="2">Bacterial Ig-like domain-containing protein</fullName>
    </recommendedName>
</protein>
<feature type="domain" description="Bacterial Ig-like" evidence="2">
    <location>
        <begin position="727"/>
        <end position="798"/>
    </location>
</feature>
<keyword evidence="4" id="KW-1185">Reference proteome</keyword>
<sequence length="1583" mass="166323">MNDPNSSTVNNELNTDQLYVRMSGLFDRFNNFGNIIEGYSTDARPAIEGYGTPGCVVTIYDKFSAGTPPLGTATVGADGKWLFVPTTPLTNGTHVFSVSIVDANDPSKEVFNRGYSLEVSFNPHGLTGGLGIHALYDGEDVFHGGYRGNGSVTHNGHPLLEGTAAANALVTIKDGSQVLGTVTADEWGYWSYSVHLDLGSHDLVAMVGDQPGIPFHVTVEAPLPPSLPAAFIDNAYDVARPEPSLIADGGMTDNGKPMLEGHADPFRQVTIFDNGQAVATVDADYQGFWLYVPDTALSTGQHAFTAAIADWPASEPFVLQIEAPVITPVEILYADDMAGAAQGQLHDGDTTDDRHPTLHGTAAPNSWIDIYDNGSLSGQAHVNEQGIWSYQPAGLSIGTHSLTAVSQQGGSVPSAPFVIQVVTHAFIDHVYDSVGSEQGAVADGATIDDNRPVLDGHADPYSRVTIFDNGHAIGTADANYQGYWNFPTGTALSTGQHVLTVAVGDGPASEPFVIEIQAPVVTPLAILYADDMGNAALGQLHSGDSTSDRALTLHGTAEPNSVVYIYDNGNAIGVGYTNNEGLWSFTPSSGLSNGTHGLTAVVASSDGLGAPSESFVIKVTAQAFIDNIYGPTQGWIANGTTTDDSQPVLAGHADPYSQITIFDNGQAIGTVDADYWGGWSYPIENALSTGQHVLAVAVGDGPASEPFVIQVEARVVTPVEILYADDTFGSEQGQLHDGDTTDDRHPTLHGTAAPNSWINIYDNGSFKTYVQATDQGTWSYRPSSDMSVGTHSLTATSQQDGSLSSEPFVIQVVTHAFIENVYDGVGPEQGSVANGATTDDSHPVLAGHADPYSQVTIFDNGQAIGTVVADYWGGWSYPIEKALSTGQHVLTAAVGDGPASEPFVIQVEARGVTPLEILYADDTADAAQGQLHNGDSTDDRHPTLHGTAEPNSVVYIYDNGSAIGVGYTNNEGLWSFTPSAVFNSGTHDLTAVVAGPDGLSPPSASFVIQVVTHAFIDNAYDRVGPEQGSIANGATTDDSHPVLAGHAEPYSQVTIFDNGQAIGTVQAGYQGDWTYPIGMGLSTGQHVLTVAVGDGPTSEPFVIEIQAQVVTPLAILYADDMAGAEQGQLHSGDSTDDRRPTLHGTAEPNSVVYIYDNGSAIGVGYTNNEGLWSFTPSPGLNNGTHALTAVVAGADGLSPSSEPFVVQVITHAFIDNVYDGVGPEQGWLANGATTDDSHPVLAGHAEPYSQVTIFDNGQAIGTADADYWGNWNYPTGTALSVGQHVLTVAVGDGPASEPFVIQVEARVVTPVEILYADDKVGAEQGQLHSGDSTDDRRPTLHGTAETNSYVNIYDNSILIGTRLVGADGHWSFTPSGDLSNGMHGLTAAVDSENAFSQPFVVQIDGPATPPYAITGIYDVNGELYHSGDVMHSSQLILTGTARGYVLVAVYDENHERIGVAAATPDGWELPVDRSFSNGEHRFTVEFADGTVSQPFVITVDNPAAPDAKNDSPAMHDVLTHGGEELFSTAASHDDARLAEHDMAMEHAGPDAATANLPMVAVQNVDSVHAGLVLPNDQPHVHVM</sequence>
<evidence type="ECO:0000313" key="4">
    <source>
        <dbReference type="Proteomes" id="UP001620461"/>
    </source>
</evidence>
<evidence type="ECO:0000259" key="2">
    <source>
        <dbReference type="Pfam" id="PF19077"/>
    </source>
</evidence>
<dbReference type="InterPro" id="IPR044016">
    <property type="entry name" value="Big_13"/>
</dbReference>
<gene>
    <name evidence="3" type="ORF">ISP15_01035</name>
</gene>
<feature type="domain" description="Bacterial Ig-like" evidence="2">
    <location>
        <begin position="925"/>
        <end position="995"/>
    </location>
</feature>
<comment type="caution">
    <text evidence="3">The sequence shown here is derived from an EMBL/GenBank/DDBJ whole genome shotgun (WGS) entry which is preliminary data.</text>
</comment>
<feature type="region of interest" description="Disordered" evidence="1">
    <location>
        <begin position="1126"/>
        <end position="1145"/>
    </location>
</feature>
<dbReference type="InterPro" id="IPR013783">
    <property type="entry name" value="Ig-like_fold"/>
</dbReference>
<reference evidence="3 4" key="1">
    <citation type="submission" date="2020-10" db="EMBL/GenBank/DDBJ databases">
        <title>Phylogeny of dyella-like bacteria.</title>
        <authorList>
            <person name="Fu J."/>
        </authorList>
    </citation>
    <scope>NUCLEOTIDE SEQUENCE [LARGE SCALE GENOMIC DNA]</scope>
    <source>
        <strain evidence="3 4">JP1</strain>
    </source>
</reference>
<dbReference type="RefSeq" id="WP_404544089.1">
    <property type="nucleotide sequence ID" value="NZ_JADIKJ010000001.1"/>
</dbReference>
<evidence type="ECO:0000313" key="3">
    <source>
        <dbReference type="EMBL" id="MFK2898919.1"/>
    </source>
</evidence>
<proteinExistence type="predicted"/>
<dbReference type="Gene3D" id="2.60.40.10">
    <property type="entry name" value="Immunoglobulins"/>
    <property type="match status" value="15"/>
</dbReference>
<evidence type="ECO:0000256" key="1">
    <source>
        <dbReference type="SAM" id="MobiDB-lite"/>
    </source>
</evidence>